<evidence type="ECO:0000256" key="1">
    <source>
        <dbReference type="SAM" id="Phobius"/>
    </source>
</evidence>
<name>I3EET8_NEMP3</name>
<proteinExistence type="predicted"/>
<keyword evidence="1" id="KW-0812">Transmembrane</keyword>
<protein>
    <submittedName>
        <fullName evidence="2">Uncharacterized protein</fullName>
    </submittedName>
</protein>
<reference evidence="2" key="1">
    <citation type="submission" date="2011-01" db="EMBL/GenBank/DDBJ databases">
        <title>The Genome Sequence of Nematocida parisii strain ERTm3.</title>
        <authorList>
            <consortium name="The Broad Institute Genome Sequencing Platform"/>
            <consortium name="The Broad Institute Genome Sequencing Center for Infectious Disease"/>
            <person name="Cuomo C."/>
            <person name="Troemel E."/>
            <person name="Young S.K."/>
            <person name="Zeng Q."/>
            <person name="Gargeya S."/>
            <person name="Fitzgerald M."/>
            <person name="Haas B."/>
            <person name="Abouelleil A."/>
            <person name="Alvarado L."/>
            <person name="Arachchi H.M."/>
            <person name="Berlin A."/>
            <person name="Chapman S.B."/>
            <person name="Gearin G."/>
            <person name="Goldberg J."/>
            <person name="Griggs A."/>
            <person name="Gujja S."/>
            <person name="Hansen M."/>
            <person name="Heiman D."/>
            <person name="Howarth C."/>
            <person name="Larimer J."/>
            <person name="Lui A."/>
            <person name="MacDonald P.J.P."/>
            <person name="McCowen C."/>
            <person name="Montmayeur A."/>
            <person name="Murphy C."/>
            <person name="Neiman D."/>
            <person name="Pearson M."/>
            <person name="Priest M."/>
            <person name="Roberts A."/>
            <person name="Saif S."/>
            <person name="Shea T."/>
            <person name="Sisk P."/>
            <person name="Stolte C."/>
            <person name="Sykes S."/>
            <person name="Wortman J."/>
            <person name="Nusbaum C."/>
            <person name="Birren B."/>
        </authorList>
    </citation>
    <scope>NUCLEOTIDE SEQUENCE</scope>
    <source>
        <strain evidence="2">ERTm3</strain>
    </source>
</reference>
<dbReference type="VEuPathDB" id="MicrosporidiaDB:NEQG_01807"/>
<dbReference type="EMBL" id="GL870880">
    <property type="protein sequence ID" value="EIJ87735.1"/>
    <property type="molecule type" value="Genomic_DNA"/>
</dbReference>
<keyword evidence="1" id="KW-1133">Transmembrane helix</keyword>
<dbReference type="HOGENOM" id="CLU_1875993_0_0_1"/>
<evidence type="ECO:0000313" key="2">
    <source>
        <dbReference type="EMBL" id="EIJ87735.1"/>
    </source>
</evidence>
<feature type="transmembrane region" description="Helical" evidence="1">
    <location>
        <begin position="5"/>
        <end position="25"/>
    </location>
</feature>
<feature type="transmembrane region" description="Helical" evidence="1">
    <location>
        <begin position="58"/>
        <end position="76"/>
    </location>
</feature>
<organism evidence="2 3">
    <name type="scientific">Nematocida parisii (strain ERTm3)</name>
    <name type="common">Nematode killer fungus</name>
    <dbReference type="NCBI Taxonomy" id="935791"/>
    <lineage>
        <taxon>Eukaryota</taxon>
        <taxon>Fungi</taxon>
        <taxon>Fungi incertae sedis</taxon>
        <taxon>Microsporidia</taxon>
        <taxon>Nematocida</taxon>
    </lineage>
</organism>
<gene>
    <name evidence="2" type="ORF">NEQG_01807</name>
</gene>
<dbReference type="AlphaFoldDB" id="I3EET8"/>
<keyword evidence="3" id="KW-1185">Reference proteome</keyword>
<keyword evidence="1" id="KW-0472">Membrane</keyword>
<sequence>MFHSIAIFTITHWLFGLNILLHSLIHTLPSISSFFLFLFSLLLFSFSSLLIPPFLFPSFSSLLFFFLLFCLYRRYNNSICNTYTNKNIIIQFILSGYKTGSCTLFVLLIQQLKYFLKYRIPKFIEFEYVSIDRNIN</sequence>
<feature type="transmembrane region" description="Helical" evidence="1">
    <location>
        <begin position="88"/>
        <end position="109"/>
    </location>
</feature>
<dbReference type="Proteomes" id="UP000002872">
    <property type="component" value="Unassembled WGS sequence"/>
</dbReference>
<accession>I3EET8</accession>
<dbReference type="InParanoid" id="I3EET8"/>
<evidence type="ECO:0000313" key="3">
    <source>
        <dbReference type="Proteomes" id="UP000002872"/>
    </source>
</evidence>